<reference evidence="3 4" key="1">
    <citation type="submission" date="2017-03" db="EMBL/GenBank/DDBJ databases">
        <authorList>
            <person name="Afonso C.L."/>
            <person name="Miller P.J."/>
            <person name="Scott M.A."/>
            <person name="Spackman E."/>
            <person name="Goraichik I."/>
            <person name="Dimitrov K.M."/>
            <person name="Suarez D.L."/>
            <person name="Swayne D.E."/>
        </authorList>
    </citation>
    <scope>NUCLEOTIDE SEQUENCE [LARGE SCALE GENOMIC DNA]</scope>
    <source>
        <strain evidence="3 4">CECT 7450</strain>
    </source>
</reference>
<dbReference type="GO" id="GO:0008934">
    <property type="term" value="F:inositol monophosphate 1-phosphatase activity"/>
    <property type="evidence" value="ECO:0007669"/>
    <property type="project" value="TreeGrafter"/>
</dbReference>
<feature type="binding site" evidence="2">
    <location>
        <position position="234"/>
    </location>
    <ligand>
        <name>Mg(2+)</name>
        <dbReference type="ChEBI" id="CHEBI:18420"/>
        <label>1</label>
        <note>catalytic</note>
    </ligand>
</feature>
<dbReference type="SUPFAM" id="SSF56655">
    <property type="entry name" value="Carbohydrate phosphatase"/>
    <property type="match status" value="1"/>
</dbReference>
<feature type="binding site" evidence="2">
    <location>
        <position position="108"/>
    </location>
    <ligand>
        <name>Mg(2+)</name>
        <dbReference type="ChEBI" id="CHEBI:18420"/>
        <label>1</label>
        <note>catalytic</note>
    </ligand>
</feature>
<feature type="binding site" evidence="2">
    <location>
        <position position="107"/>
    </location>
    <ligand>
        <name>Mg(2+)</name>
        <dbReference type="ChEBI" id="CHEBI:18420"/>
        <label>1</label>
        <note>catalytic</note>
    </ligand>
</feature>
<dbReference type="GO" id="GO:0006020">
    <property type="term" value="P:inositol metabolic process"/>
    <property type="evidence" value="ECO:0007669"/>
    <property type="project" value="TreeGrafter"/>
</dbReference>
<dbReference type="Gene3D" id="3.30.540.10">
    <property type="entry name" value="Fructose-1,6-Bisphosphatase, subunit A, domain 1"/>
    <property type="match status" value="1"/>
</dbReference>
<dbReference type="EC" id="3.1.3.25" evidence="3"/>
<dbReference type="GO" id="GO:0007165">
    <property type="term" value="P:signal transduction"/>
    <property type="evidence" value="ECO:0007669"/>
    <property type="project" value="TreeGrafter"/>
</dbReference>
<dbReference type="InterPro" id="IPR000760">
    <property type="entry name" value="Inositol_monophosphatase-like"/>
</dbReference>
<dbReference type="RefSeq" id="WP_085804306.1">
    <property type="nucleotide sequence ID" value="NZ_FWFX01000002.1"/>
</dbReference>
<comment type="cofactor">
    <cofactor evidence="2">
        <name>Mg(2+)</name>
        <dbReference type="ChEBI" id="CHEBI:18420"/>
    </cofactor>
</comment>
<feature type="binding site" evidence="2">
    <location>
        <position position="82"/>
    </location>
    <ligand>
        <name>Mg(2+)</name>
        <dbReference type="ChEBI" id="CHEBI:18420"/>
        <label>1</label>
        <note>catalytic</note>
    </ligand>
</feature>
<dbReference type="Pfam" id="PF00459">
    <property type="entry name" value="Inositol_P"/>
    <property type="match status" value="1"/>
</dbReference>
<dbReference type="PRINTS" id="PR00377">
    <property type="entry name" value="IMPHPHTASES"/>
</dbReference>
<dbReference type="PANTHER" id="PTHR20854:SF4">
    <property type="entry name" value="INOSITOL-1-MONOPHOSPHATASE-RELATED"/>
    <property type="match status" value="1"/>
</dbReference>
<protein>
    <submittedName>
        <fullName evidence="3">Inositol-1-monophosphatase</fullName>
        <ecNumber evidence="3">3.1.3.25</ecNumber>
    </submittedName>
</protein>
<evidence type="ECO:0000313" key="4">
    <source>
        <dbReference type="Proteomes" id="UP000193061"/>
    </source>
</evidence>
<dbReference type="AlphaFoldDB" id="A0A1X6YH07"/>
<evidence type="ECO:0000256" key="1">
    <source>
        <dbReference type="ARBA" id="ARBA00009759"/>
    </source>
</evidence>
<dbReference type="EMBL" id="FWFX01000002">
    <property type="protein sequence ID" value="SLN21170.1"/>
    <property type="molecule type" value="Genomic_DNA"/>
</dbReference>
<keyword evidence="4" id="KW-1185">Reference proteome</keyword>
<gene>
    <name evidence="3" type="primary">suhB_2</name>
    <name evidence="3" type="ORF">ROA7450_00748</name>
</gene>
<dbReference type="OrthoDB" id="9785695at2"/>
<feature type="binding site" evidence="2">
    <location>
        <position position="105"/>
    </location>
    <ligand>
        <name>Mg(2+)</name>
        <dbReference type="ChEBI" id="CHEBI:18420"/>
        <label>1</label>
        <note>catalytic</note>
    </ligand>
</feature>
<dbReference type="Proteomes" id="UP000193061">
    <property type="component" value="Unassembled WGS sequence"/>
</dbReference>
<keyword evidence="3" id="KW-0378">Hydrolase</keyword>
<proteinExistence type="inferred from homology"/>
<keyword evidence="2" id="KW-0479">Metal-binding</keyword>
<accession>A0A1X6YH07</accession>
<dbReference type="Gene3D" id="3.40.190.80">
    <property type="match status" value="1"/>
</dbReference>
<organism evidence="3 4">
    <name type="scientific">Roseovarius albus</name>
    <dbReference type="NCBI Taxonomy" id="1247867"/>
    <lineage>
        <taxon>Bacteria</taxon>
        <taxon>Pseudomonadati</taxon>
        <taxon>Pseudomonadota</taxon>
        <taxon>Alphaproteobacteria</taxon>
        <taxon>Rhodobacterales</taxon>
        <taxon>Roseobacteraceae</taxon>
        <taxon>Roseovarius</taxon>
    </lineage>
</organism>
<evidence type="ECO:0000313" key="3">
    <source>
        <dbReference type="EMBL" id="SLN21170.1"/>
    </source>
</evidence>
<sequence>MPNSLPVALTTPLTKAQEAAVINLIRRTARTEIIPLFQNHGVQDVTRKSGRFDLVTQADLAAEAMLRRGLQQMFPHALIIGEESASEHSEVRAQIAEAEFCILLDPLDGTWNFSNDLPLFGVILSITRYGVPIFGLLYDPVRDDWIIASTGHGARKVRQSGTPRPLRMGSEETPGNMSGFIHLHLMPQDLQEAIAPHLPQFARTQVLNCSCHEYRTLAQGGADFCLSAMMTPWDHAAGIVACQEAGGIARMLDGTDYNAGITEGFLLTTNSETAWSALQERFAFLMDL</sequence>
<evidence type="ECO:0000256" key="2">
    <source>
        <dbReference type="PIRSR" id="PIRSR600760-2"/>
    </source>
</evidence>
<keyword evidence="2" id="KW-0460">Magnesium</keyword>
<name>A0A1X6YH07_9RHOB</name>
<dbReference type="PANTHER" id="PTHR20854">
    <property type="entry name" value="INOSITOL MONOPHOSPHATASE"/>
    <property type="match status" value="1"/>
</dbReference>
<dbReference type="GO" id="GO:0046872">
    <property type="term" value="F:metal ion binding"/>
    <property type="evidence" value="ECO:0007669"/>
    <property type="project" value="UniProtKB-KW"/>
</dbReference>
<comment type="similarity">
    <text evidence="1">Belongs to the inositol monophosphatase superfamily.</text>
</comment>